<accession>A0A813I333</accession>
<dbReference type="Proteomes" id="UP000626109">
    <property type="component" value="Unassembled WGS sequence"/>
</dbReference>
<organism evidence="3 4">
    <name type="scientific">Polarella glacialis</name>
    <name type="common">Dinoflagellate</name>
    <dbReference type="NCBI Taxonomy" id="89957"/>
    <lineage>
        <taxon>Eukaryota</taxon>
        <taxon>Sar</taxon>
        <taxon>Alveolata</taxon>
        <taxon>Dinophyceae</taxon>
        <taxon>Suessiales</taxon>
        <taxon>Suessiaceae</taxon>
        <taxon>Polarella</taxon>
    </lineage>
</organism>
<dbReference type="Pfam" id="PF08795">
    <property type="entry name" value="DUF1796"/>
    <property type="match status" value="1"/>
</dbReference>
<reference evidence="3" key="1">
    <citation type="submission" date="2021-02" db="EMBL/GenBank/DDBJ databases">
        <authorList>
            <person name="Dougan E. K."/>
            <person name="Rhodes N."/>
            <person name="Thang M."/>
            <person name="Chan C."/>
        </authorList>
    </citation>
    <scope>NUCLEOTIDE SEQUENCE</scope>
</reference>
<dbReference type="InterPro" id="IPR011129">
    <property type="entry name" value="CSD"/>
</dbReference>
<feature type="compositionally biased region" description="Polar residues" evidence="1">
    <location>
        <begin position="113"/>
        <end position="122"/>
    </location>
</feature>
<dbReference type="InterPro" id="IPR014903">
    <property type="entry name" value="DUF1796"/>
</dbReference>
<evidence type="ECO:0000259" key="2">
    <source>
        <dbReference type="PROSITE" id="PS51857"/>
    </source>
</evidence>
<dbReference type="Pfam" id="PF00313">
    <property type="entry name" value="CSD"/>
    <property type="match status" value="1"/>
</dbReference>
<dbReference type="Gene3D" id="2.40.50.140">
    <property type="entry name" value="Nucleic acid-binding proteins"/>
    <property type="match status" value="1"/>
</dbReference>
<feature type="region of interest" description="Disordered" evidence="1">
    <location>
        <begin position="55"/>
        <end position="75"/>
    </location>
</feature>
<dbReference type="InterPro" id="IPR002059">
    <property type="entry name" value="CSP_DNA-bd"/>
</dbReference>
<comment type="caution">
    <text evidence="3">The sequence shown here is derived from an EMBL/GenBank/DDBJ whole genome shotgun (WGS) entry which is preliminary data.</text>
</comment>
<proteinExistence type="predicted"/>
<feature type="compositionally biased region" description="Low complexity" evidence="1">
    <location>
        <begin position="59"/>
        <end position="75"/>
    </location>
</feature>
<dbReference type="AlphaFoldDB" id="A0A813I333"/>
<dbReference type="SUPFAM" id="SSF50249">
    <property type="entry name" value="Nucleic acid-binding proteins"/>
    <property type="match status" value="1"/>
</dbReference>
<feature type="region of interest" description="Disordered" evidence="1">
    <location>
        <begin position="431"/>
        <end position="453"/>
    </location>
</feature>
<feature type="domain" description="CSD" evidence="2">
    <location>
        <begin position="456"/>
        <end position="526"/>
    </location>
</feature>
<feature type="region of interest" description="Disordered" evidence="1">
    <location>
        <begin position="91"/>
        <end position="122"/>
    </location>
</feature>
<dbReference type="InterPro" id="IPR012340">
    <property type="entry name" value="NA-bd_OB-fold"/>
</dbReference>
<dbReference type="CDD" id="cd04458">
    <property type="entry name" value="CSP_CDS"/>
    <property type="match status" value="1"/>
</dbReference>
<protein>
    <recommendedName>
        <fullName evidence="2">CSD domain-containing protein</fullName>
    </recommendedName>
</protein>
<sequence length="574" mass="63704">MLHRQYAPLVPWQPVQYGVAEKPKGGQQPWQRARGYVEVPAPRQQHQQQLFQRYTAADPSTASTPSTPSMTPSTPMTPLQEMLVPQGPFKVPRSLQEKSGQRPAVQKPRFSAEQVSTHRGTAQSEWNSELKVVSLGSCCAVKDSIRKVGCDAESLPFDWMKTRVDGVLRYITQDFDGFFDVTTSQSVPGMSAHSMVMHRDYYHSFWHDDLNDLEVLEKYRRRIRRFQDLRSDGKPILFVRSIAETEELAKTQELLDVLKAHFGAESKLLLILDLQVRHRGAVLLQSCPNLLVYFSEPAAHQRCMGAPYVDAVRCAIAWADGADVGATQVANMKQLSAMADAMMAITVHGLAVFEAYPAFPLPLRSSVAGSVTYRASHPILPLDPQGVKDFKAATHTDAQRSAERCTLGHALLQLPGLLFVRARPEGEAVYDQFAAPGDVPDNPKQEKRDRDVSDIPKQGSVKFFNGAKGFGFVDCGTGTDVFVHIKDCTDGAQPAAGDVLRFDLEPSTSKQGQMPRISQEAHSLWAWVAWVAWVARAAATAPWVGRAAAMAATWAWVEAWVAAWLFLLEPPWRD</sequence>
<dbReference type="SMART" id="SM00357">
    <property type="entry name" value="CSP"/>
    <property type="match status" value="1"/>
</dbReference>
<evidence type="ECO:0000313" key="3">
    <source>
        <dbReference type="EMBL" id="CAE8644930.1"/>
    </source>
</evidence>
<name>A0A813I333_POLGL</name>
<evidence type="ECO:0000313" key="4">
    <source>
        <dbReference type="Proteomes" id="UP000626109"/>
    </source>
</evidence>
<dbReference type="GO" id="GO:0003676">
    <property type="term" value="F:nucleic acid binding"/>
    <property type="evidence" value="ECO:0007669"/>
    <property type="project" value="InterPro"/>
</dbReference>
<gene>
    <name evidence="3" type="ORF">PGLA2088_LOCUS3477</name>
</gene>
<feature type="compositionally biased region" description="Basic and acidic residues" evidence="1">
    <location>
        <begin position="441"/>
        <end position="453"/>
    </location>
</feature>
<evidence type="ECO:0000256" key="1">
    <source>
        <dbReference type="SAM" id="MobiDB-lite"/>
    </source>
</evidence>
<dbReference type="PROSITE" id="PS51857">
    <property type="entry name" value="CSD_2"/>
    <property type="match status" value="1"/>
</dbReference>
<dbReference type="EMBL" id="CAJNNW010003026">
    <property type="protein sequence ID" value="CAE8644930.1"/>
    <property type="molecule type" value="Genomic_DNA"/>
</dbReference>